<protein>
    <submittedName>
        <fullName evidence="1">DUF3081 domain-containing protein</fullName>
    </submittedName>
</protein>
<keyword evidence="2" id="KW-1185">Reference proteome</keyword>
<sequence>MKNSLDSKMIYRVFAIIQEKGIEKEDGWYHHGLIANSDQEGYNICIKDPYVTLTLGFHHSYHLDYRNGVEAEDFTNKLLDVYREKSN</sequence>
<name>A0ABY7AP35_9ALTE</name>
<reference evidence="1" key="1">
    <citation type="submission" date="2022-10" db="EMBL/GenBank/DDBJ databases">
        <title>Catenovulum adriacola sp. nov. isolated in the Harbour of Susak.</title>
        <authorList>
            <person name="Schoch T."/>
            <person name="Reich S.J."/>
            <person name="Stoeferle S."/>
            <person name="Flaiz M."/>
            <person name="Kazda M."/>
            <person name="Riedel C.U."/>
            <person name="Duerre P."/>
        </authorList>
    </citation>
    <scope>NUCLEOTIDE SEQUENCE</scope>
    <source>
        <strain evidence="1">TS8</strain>
    </source>
</reference>
<proteinExistence type="predicted"/>
<dbReference type="InterPro" id="IPR021432">
    <property type="entry name" value="DUF3081"/>
</dbReference>
<dbReference type="Proteomes" id="UP001163726">
    <property type="component" value="Chromosome"/>
</dbReference>
<organism evidence="1 2">
    <name type="scientific">Catenovulum adriaticum</name>
    <dbReference type="NCBI Taxonomy" id="2984846"/>
    <lineage>
        <taxon>Bacteria</taxon>
        <taxon>Pseudomonadati</taxon>
        <taxon>Pseudomonadota</taxon>
        <taxon>Gammaproteobacteria</taxon>
        <taxon>Alteromonadales</taxon>
        <taxon>Alteromonadaceae</taxon>
        <taxon>Catenovulum</taxon>
    </lineage>
</organism>
<dbReference type="EMBL" id="CP109965">
    <property type="protein sequence ID" value="WAJ71323.1"/>
    <property type="molecule type" value="Genomic_DNA"/>
</dbReference>
<gene>
    <name evidence="1" type="ORF">OLW01_05865</name>
</gene>
<dbReference type="Pfam" id="PF11280">
    <property type="entry name" value="DUF3081"/>
    <property type="match status" value="1"/>
</dbReference>
<accession>A0ABY7AP35</accession>
<evidence type="ECO:0000313" key="1">
    <source>
        <dbReference type="EMBL" id="WAJ71323.1"/>
    </source>
</evidence>
<dbReference type="RefSeq" id="WP_268075799.1">
    <property type="nucleotide sequence ID" value="NZ_CP109965.1"/>
</dbReference>
<evidence type="ECO:0000313" key="2">
    <source>
        <dbReference type="Proteomes" id="UP001163726"/>
    </source>
</evidence>